<evidence type="ECO:0000256" key="3">
    <source>
        <dbReference type="ARBA" id="ARBA00022574"/>
    </source>
</evidence>
<sequence length="238" mass="26741">MESHNKTVTALCMGKVGRVSGDEAEQNRILSVSLDGYMKVFDYANFKITYSMRFPHPLLSVGFSPDSLTRVIGTSKGILYIGRRKGKVESADLGDSVGLGAVEDEPQRRVLRPSYFRHKEALAAVLSGKNPENVVAVMEELILRKKLLKCVSNLDTEELGLLLGFLQKYSTMPRYAGLLTRLVNKVVELRAEDIRSSDQLRGHIRNLKRDVEEEIRIQQSLLEIQGIISPMLRIAARR</sequence>
<dbReference type="GO" id="GO:0045943">
    <property type="term" value="P:positive regulation of transcription by RNA polymerase I"/>
    <property type="evidence" value="ECO:0007669"/>
    <property type="project" value="TreeGrafter"/>
</dbReference>
<dbReference type="InterPro" id="IPR015943">
    <property type="entry name" value="WD40/YVTN_repeat-like_dom_sf"/>
</dbReference>
<proteinExistence type="predicted"/>
<dbReference type="Pfam" id="PF09384">
    <property type="entry name" value="UTP15_C"/>
    <property type="match status" value="1"/>
</dbReference>
<dbReference type="EMBL" id="JACGWJ010000002">
    <property type="protein sequence ID" value="KAL0435814.1"/>
    <property type="molecule type" value="Genomic_DNA"/>
</dbReference>
<reference evidence="7" key="1">
    <citation type="submission" date="2020-06" db="EMBL/GenBank/DDBJ databases">
        <authorList>
            <person name="Li T."/>
            <person name="Hu X."/>
            <person name="Zhang T."/>
            <person name="Song X."/>
            <person name="Zhang H."/>
            <person name="Dai N."/>
            <person name="Sheng W."/>
            <person name="Hou X."/>
            <person name="Wei L."/>
        </authorList>
    </citation>
    <scope>NUCLEOTIDE SEQUENCE</scope>
    <source>
        <strain evidence="7">G02</strain>
        <tissue evidence="7">Leaf</tissue>
    </source>
</reference>
<dbReference type="InterPro" id="IPR018983">
    <property type="entry name" value="U3_snoRNA-assocProt_15_C"/>
</dbReference>
<dbReference type="PANTHER" id="PTHR19924:SF26">
    <property type="entry name" value="U3 SMALL NUCLEOLAR RNA-ASSOCIATED PROTEIN 15 HOMOLOG"/>
    <property type="match status" value="1"/>
</dbReference>
<dbReference type="SUPFAM" id="SSF50978">
    <property type="entry name" value="WD40 repeat-like"/>
    <property type="match status" value="1"/>
</dbReference>
<evidence type="ECO:0000259" key="6">
    <source>
        <dbReference type="Pfam" id="PF09384"/>
    </source>
</evidence>
<keyword evidence="3" id="KW-0853">WD repeat</keyword>
<comment type="subcellular location">
    <subcellularLocation>
        <location evidence="1">Nucleus</location>
        <location evidence="1">Nucleolus</location>
    </subcellularLocation>
</comment>
<comment type="caution">
    <text evidence="7">The sequence shown here is derived from an EMBL/GenBank/DDBJ whole genome shotgun (WGS) entry which is preliminary data.</text>
</comment>
<keyword evidence="2" id="KW-0698">rRNA processing</keyword>
<dbReference type="InterPro" id="IPR036322">
    <property type="entry name" value="WD40_repeat_dom_sf"/>
</dbReference>
<evidence type="ECO:0000256" key="4">
    <source>
        <dbReference type="ARBA" id="ARBA00022737"/>
    </source>
</evidence>
<dbReference type="GO" id="GO:0006364">
    <property type="term" value="P:rRNA processing"/>
    <property type="evidence" value="ECO:0007669"/>
    <property type="project" value="UniProtKB-KW"/>
</dbReference>
<dbReference type="Gene3D" id="2.130.10.10">
    <property type="entry name" value="YVTN repeat-like/Quinoprotein amine dehydrogenase"/>
    <property type="match status" value="1"/>
</dbReference>
<accession>A0AAW2W1I6</accession>
<protein>
    <submittedName>
        <fullName evidence="7">Protein SLOW WALKER 1</fullName>
    </submittedName>
</protein>
<feature type="domain" description="U3 small nucleolar RNA-associated protein 15 C-terminal" evidence="6">
    <location>
        <begin position="116"/>
        <end position="230"/>
    </location>
</feature>
<evidence type="ECO:0000256" key="2">
    <source>
        <dbReference type="ARBA" id="ARBA00022552"/>
    </source>
</evidence>
<keyword evidence="5" id="KW-0539">Nucleus</keyword>
<evidence type="ECO:0000256" key="5">
    <source>
        <dbReference type="ARBA" id="ARBA00023242"/>
    </source>
</evidence>
<evidence type="ECO:0000313" key="7">
    <source>
        <dbReference type="EMBL" id="KAL0435814.1"/>
    </source>
</evidence>
<evidence type="ECO:0000256" key="1">
    <source>
        <dbReference type="ARBA" id="ARBA00004604"/>
    </source>
</evidence>
<keyword evidence="4" id="KW-0677">Repeat</keyword>
<gene>
    <name evidence="7" type="ORF">Sradi_0289300</name>
</gene>
<reference evidence="7" key="2">
    <citation type="journal article" date="2024" name="Plant">
        <title>Genomic evolution and insights into agronomic trait innovations of Sesamum species.</title>
        <authorList>
            <person name="Miao H."/>
            <person name="Wang L."/>
            <person name="Qu L."/>
            <person name="Liu H."/>
            <person name="Sun Y."/>
            <person name="Le M."/>
            <person name="Wang Q."/>
            <person name="Wei S."/>
            <person name="Zheng Y."/>
            <person name="Lin W."/>
            <person name="Duan Y."/>
            <person name="Cao H."/>
            <person name="Xiong S."/>
            <person name="Wang X."/>
            <person name="Wei L."/>
            <person name="Li C."/>
            <person name="Ma Q."/>
            <person name="Ju M."/>
            <person name="Zhao R."/>
            <person name="Li G."/>
            <person name="Mu C."/>
            <person name="Tian Q."/>
            <person name="Mei H."/>
            <person name="Zhang T."/>
            <person name="Gao T."/>
            <person name="Zhang H."/>
        </authorList>
    </citation>
    <scope>NUCLEOTIDE SEQUENCE</scope>
    <source>
        <strain evidence="7">G02</strain>
    </source>
</reference>
<dbReference type="GO" id="GO:0005730">
    <property type="term" value="C:nucleolus"/>
    <property type="evidence" value="ECO:0007669"/>
    <property type="project" value="UniProtKB-SubCell"/>
</dbReference>
<organism evidence="7">
    <name type="scientific">Sesamum radiatum</name>
    <name type="common">Black benniseed</name>
    <dbReference type="NCBI Taxonomy" id="300843"/>
    <lineage>
        <taxon>Eukaryota</taxon>
        <taxon>Viridiplantae</taxon>
        <taxon>Streptophyta</taxon>
        <taxon>Embryophyta</taxon>
        <taxon>Tracheophyta</taxon>
        <taxon>Spermatophyta</taxon>
        <taxon>Magnoliopsida</taxon>
        <taxon>eudicotyledons</taxon>
        <taxon>Gunneridae</taxon>
        <taxon>Pentapetalae</taxon>
        <taxon>asterids</taxon>
        <taxon>lamiids</taxon>
        <taxon>Lamiales</taxon>
        <taxon>Pedaliaceae</taxon>
        <taxon>Sesamum</taxon>
    </lineage>
</organism>
<dbReference type="AlphaFoldDB" id="A0AAW2W1I6"/>
<name>A0AAW2W1I6_SESRA</name>
<dbReference type="PANTHER" id="PTHR19924">
    <property type="entry name" value="UTP15 U3 SMALL NUCLEOLAR RNA-ASSOCIATED PROTEIN 15 FAMILY MEMBER"/>
    <property type="match status" value="1"/>
</dbReference>